<dbReference type="GeneID" id="6012141"/>
<feature type="compositionally biased region" description="Basic residues" evidence="1">
    <location>
        <begin position="47"/>
        <end position="56"/>
    </location>
</feature>
<dbReference type="VEuPathDB" id="FungiDB:CC1G_03389"/>
<protein>
    <submittedName>
        <fullName evidence="2">Uncharacterized protein</fullName>
    </submittedName>
</protein>
<name>A8NQJ0_COPC7</name>
<dbReference type="EMBL" id="AACS02000008">
    <property type="protein sequence ID" value="EAU86178.1"/>
    <property type="molecule type" value="Genomic_DNA"/>
</dbReference>
<comment type="caution">
    <text evidence="2">The sequence shown here is derived from an EMBL/GenBank/DDBJ whole genome shotgun (WGS) entry which is preliminary data.</text>
</comment>
<evidence type="ECO:0000313" key="2">
    <source>
        <dbReference type="EMBL" id="EAU86178.1"/>
    </source>
</evidence>
<dbReference type="KEGG" id="cci:CC1G_03389"/>
<dbReference type="Proteomes" id="UP000001861">
    <property type="component" value="Unassembled WGS sequence"/>
</dbReference>
<keyword evidence="3" id="KW-1185">Reference proteome</keyword>
<accession>A8NQJ0</accession>
<dbReference type="RefSeq" id="XP_001835607.1">
    <property type="nucleotide sequence ID" value="XM_001835555.1"/>
</dbReference>
<evidence type="ECO:0000256" key="1">
    <source>
        <dbReference type="SAM" id="MobiDB-lite"/>
    </source>
</evidence>
<feature type="compositionally biased region" description="Polar residues" evidence="1">
    <location>
        <begin position="74"/>
        <end position="92"/>
    </location>
</feature>
<gene>
    <name evidence="2" type="ORF">CC1G_03389</name>
</gene>
<evidence type="ECO:0000313" key="3">
    <source>
        <dbReference type="Proteomes" id="UP000001861"/>
    </source>
</evidence>
<proteinExistence type="predicted"/>
<reference evidence="2 3" key="1">
    <citation type="journal article" date="2010" name="Proc. Natl. Acad. Sci. U.S.A.">
        <title>Insights into evolution of multicellular fungi from the assembled chromosomes of the mushroom Coprinopsis cinerea (Coprinus cinereus).</title>
        <authorList>
            <person name="Stajich J.E."/>
            <person name="Wilke S.K."/>
            <person name="Ahren D."/>
            <person name="Au C.H."/>
            <person name="Birren B.W."/>
            <person name="Borodovsky M."/>
            <person name="Burns C."/>
            <person name="Canback B."/>
            <person name="Casselton L.A."/>
            <person name="Cheng C.K."/>
            <person name="Deng J."/>
            <person name="Dietrich F.S."/>
            <person name="Fargo D.C."/>
            <person name="Farman M.L."/>
            <person name="Gathman A.C."/>
            <person name="Goldberg J."/>
            <person name="Guigo R."/>
            <person name="Hoegger P.J."/>
            <person name="Hooker J.B."/>
            <person name="Huggins A."/>
            <person name="James T.Y."/>
            <person name="Kamada T."/>
            <person name="Kilaru S."/>
            <person name="Kodira C."/>
            <person name="Kues U."/>
            <person name="Kupfer D."/>
            <person name="Kwan H.S."/>
            <person name="Lomsadze A."/>
            <person name="Li W."/>
            <person name="Lilly W.W."/>
            <person name="Ma L.J."/>
            <person name="Mackey A.J."/>
            <person name="Manning G."/>
            <person name="Martin F."/>
            <person name="Muraguchi H."/>
            <person name="Natvig D.O."/>
            <person name="Palmerini H."/>
            <person name="Ramesh M.A."/>
            <person name="Rehmeyer C.J."/>
            <person name="Roe B.A."/>
            <person name="Shenoy N."/>
            <person name="Stanke M."/>
            <person name="Ter-Hovhannisyan V."/>
            <person name="Tunlid A."/>
            <person name="Velagapudi R."/>
            <person name="Vision T.J."/>
            <person name="Zeng Q."/>
            <person name="Zolan M.E."/>
            <person name="Pukkila P.J."/>
        </authorList>
    </citation>
    <scope>NUCLEOTIDE SEQUENCE [LARGE SCALE GENOMIC DNA]</scope>
    <source>
        <strain evidence="3">Okayama-7 / 130 / ATCC MYA-4618 / FGSC 9003</strain>
    </source>
</reference>
<dbReference type="AlphaFoldDB" id="A8NQJ0"/>
<organism evidence="2 3">
    <name type="scientific">Coprinopsis cinerea (strain Okayama-7 / 130 / ATCC MYA-4618 / FGSC 9003)</name>
    <name type="common">Inky cap fungus</name>
    <name type="synonym">Hormographiella aspergillata</name>
    <dbReference type="NCBI Taxonomy" id="240176"/>
    <lineage>
        <taxon>Eukaryota</taxon>
        <taxon>Fungi</taxon>
        <taxon>Dikarya</taxon>
        <taxon>Basidiomycota</taxon>
        <taxon>Agaricomycotina</taxon>
        <taxon>Agaricomycetes</taxon>
        <taxon>Agaricomycetidae</taxon>
        <taxon>Agaricales</taxon>
        <taxon>Agaricineae</taxon>
        <taxon>Psathyrellaceae</taxon>
        <taxon>Coprinopsis</taxon>
    </lineage>
</organism>
<feature type="region of interest" description="Disordered" evidence="1">
    <location>
        <begin position="41"/>
        <end position="92"/>
    </location>
</feature>
<sequence>MSTHVKNHATGSKQQGHGYRSLDLEELWGFGNLSWTQFQERREKLSAKHSKKHSRRYPSPALWSSPAKSGCEDPQSSDLSQHTTHQSPVNSQAQSFFSFVPEVWREHWRTNPPKTPPPDWTNSVEKGREIFVNIGPIPGDVPEPEHHADSPPPLMDPELANENKVPVLNAPPPYVDTGFELPPNKRRALEHPATGRPTPIPINTESTSFVLKPAENHAQMRLQFLELEIKTLRGMAGVLEEHADSLRGLIKYN</sequence>
<dbReference type="InParanoid" id="A8NQJ0"/>